<keyword evidence="1" id="KW-0175">Coiled coil</keyword>
<gene>
    <name evidence="2" type="ORF">BG60_10975</name>
</gene>
<evidence type="ECO:0000313" key="2">
    <source>
        <dbReference type="EMBL" id="KDR28509.1"/>
    </source>
</evidence>
<protein>
    <submittedName>
        <fullName evidence="2">Uncharacterized protein</fullName>
    </submittedName>
</protein>
<accession>A0A656QJ71</accession>
<sequence length="111" mass="12111">MDTRKPVITKIFTALGAVALVASLAFSGVTYLSKRSLEVQNKQQADKLTKLDAQVKTLDKQYRDDETKLASLSDQLAKLLPENSSLKDNVGAFAEQAAACEKIRQTLKLGV</sequence>
<name>A0A656QJ71_9BURK</name>
<dbReference type="AlphaFoldDB" id="A0A656QJ71"/>
<dbReference type="RefSeq" id="WP_029672532.1">
    <property type="nucleotide sequence ID" value="NZ_JFHD01000018.1"/>
</dbReference>
<keyword evidence="3" id="KW-1185">Reference proteome</keyword>
<feature type="coiled-coil region" evidence="1">
    <location>
        <begin position="34"/>
        <end position="75"/>
    </location>
</feature>
<evidence type="ECO:0000256" key="1">
    <source>
        <dbReference type="SAM" id="Coils"/>
    </source>
</evidence>
<proteinExistence type="predicted"/>
<organism evidence="2 3">
    <name type="scientific">Caballeronia zhejiangensis</name>
    <dbReference type="NCBI Taxonomy" id="871203"/>
    <lineage>
        <taxon>Bacteria</taxon>
        <taxon>Pseudomonadati</taxon>
        <taxon>Pseudomonadota</taxon>
        <taxon>Betaproteobacteria</taxon>
        <taxon>Burkholderiales</taxon>
        <taxon>Burkholderiaceae</taxon>
        <taxon>Caballeronia</taxon>
    </lineage>
</organism>
<dbReference type="OrthoDB" id="9006165at2"/>
<dbReference type="Proteomes" id="UP000027451">
    <property type="component" value="Unassembled WGS sequence"/>
</dbReference>
<evidence type="ECO:0000313" key="3">
    <source>
        <dbReference type="Proteomes" id="UP000027451"/>
    </source>
</evidence>
<dbReference type="EMBL" id="JFHD01000018">
    <property type="protein sequence ID" value="KDR28509.1"/>
    <property type="molecule type" value="Genomic_DNA"/>
</dbReference>
<dbReference type="SUPFAM" id="SSF90257">
    <property type="entry name" value="Myosin rod fragments"/>
    <property type="match status" value="1"/>
</dbReference>
<reference evidence="2 3" key="1">
    <citation type="submission" date="2014-03" db="EMBL/GenBank/DDBJ databases">
        <title>Draft Genome Sequences of Four Burkholderia Strains.</title>
        <authorList>
            <person name="Liu X.Y."/>
            <person name="Li C.X."/>
            <person name="Xu J.H."/>
        </authorList>
    </citation>
    <scope>NUCLEOTIDE SEQUENCE [LARGE SCALE GENOMIC DNA]</scope>
    <source>
        <strain evidence="2 3">OP-1</strain>
    </source>
</reference>
<comment type="caution">
    <text evidence="2">The sequence shown here is derived from an EMBL/GenBank/DDBJ whole genome shotgun (WGS) entry which is preliminary data.</text>
</comment>